<evidence type="ECO:0000313" key="2">
    <source>
        <dbReference type="EMBL" id="RVW61103.1"/>
    </source>
</evidence>
<dbReference type="Proteomes" id="UP000288805">
    <property type="component" value="Unassembled WGS sequence"/>
</dbReference>
<feature type="transmembrane region" description="Helical" evidence="1">
    <location>
        <begin position="52"/>
        <end position="70"/>
    </location>
</feature>
<keyword evidence="1" id="KW-0812">Transmembrane</keyword>
<gene>
    <name evidence="2" type="ORF">CK203_045819</name>
</gene>
<keyword evidence="1" id="KW-1133">Transmembrane helix</keyword>
<dbReference type="EMBL" id="QGNW01000843">
    <property type="protein sequence ID" value="RVW61103.1"/>
    <property type="molecule type" value="Genomic_DNA"/>
</dbReference>
<name>A0A438FM96_VITVI</name>
<dbReference type="AlphaFoldDB" id="A0A438FM96"/>
<comment type="caution">
    <text evidence="2">The sequence shown here is derived from an EMBL/GenBank/DDBJ whole genome shotgun (WGS) entry which is preliminary data.</text>
</comment>
<evidence type="ECO:0000256" key="1">
    <source>
        <dbReference type="SAM" id="Phobius"/>
    </source>
</evidence>
<sequence>MHKPFYPAVDFNHSGNPRMQARIELLLNQQRITKEDIKDILQMMAMLLKFDFGVNWVVIKVVIFHSVWSFG</sequence>
<protein>
    <submittedName>
        <fullName evidence="2">Uncharacterized protein</fullName>
    </submittedName>
</protein>
<accession>A0A438FM96</accession>
<proteinExistence type="predicted"/>
<keyword evidence="1" id="KW-0472">Membrane</keyword>
<evidence type="ECO:0000313" key="3">
    <source>
        <dbReference type="Proteomes" id="UP000288805"/>
    </source>
</evidence>
<organism evidence="2 3">
    <name type="scientific">Vitis vinifera</name>
    <name type="common">Grape</name>
    <dbReference type="NCBI Taxonomy" id="29760"/>
    <lineage>
        <taxon>Eukaryota</taxon>
        <taxon>Viridiplantae</taxon>
        <taxon>Streptophyta</taxon>
        <taxon>Embryophyta</taxon>
        <taxon>Tracheophyta</taxon>
        <taxon>Spermatophyta</taxon>
        <taxon>Magnoliopsida</taxon>
        <taxon>eudicotyledons</taxon>
        <taxon>Gunneridae</taxon>
        <taxon>Pentapetalae</taxon>
        <taxon>rosids</taxon>
        <taxon>Vitales</taxon>
        <taxon>Vitaceae</taxon>
        <taxon>Viteae</taxon>
        <taxon>Vitis</taxon>
    </lineage>
</organism>
<reference evidence="2 3" key="1">
    <citation type="journal article" date="2018" name="PLoS Genet.">
        <title>Population sequencing reveals clonal diversity and ancestral inbreeding in the grapevine cultivar Chardonnay.</title>
        <authorList>
            <person name="Roach M.J."/>
            <person name="Johnson D.L."/>
            <person name="Bohlmann J."/>
            <person name="van Vuuren H.J."/>
            <person name="Jones S.J."/>
            <person name="Pretorius I.S."/>
            <person name="Schmidt S.A."/>
            <person name="Borneman A.R."/>
        </authorList>
    </citation>
    <scope>NUCLEOTIDE SEQUENCE [LARGE SCALE GENOMIC DNA]</scope>
    <source>
        <strain evidence="3">cv. Chardonnay</strain>
        <tissue evidence="2">Leaf</tissue>
    </source>
</reference>